<protein>
    <submittedName>
        <fullName evidence="1">Uncharacterized protein</fullName>
    </submittedName>
</protein>
<gene>
    <name evidence="1" type="ORF">XH99_21845</name>
</gene>
<organism evidence="1 2">
    <name type="scientific">Bradyrhizobium nanningense</name>
    <dbReference type="NCBI Taxonomy" id="1325118"/>
    <lineage>
        <taxon>Bacteria</taxon>
        <taxon>Pseudomonadati</taxon>
        <taxon>Pseudomonadota</taxon>
        <taxon>Alphaproteobacteria</taxon>
        <taxon>Hyphomicrobiales</taxon>
        <taxon>Nitrobacteraceae</taxon>
        <taxon>Bradyrhizobium</taxon>
    </lineage>
</organism>
<accession>A0A4Q0S024</accession>
<proteinExistence type="predicted"/>
<dbReference type="Proteomes" id="UP000289546">
    <property type="component" value="Unassembled WGS sequence"/>
</dbReference>
<sequence length="324" mass="33648">MVAVLSMLAAEGGQSKVNSFCSGVPNTLDEVVSKLNTVFGNSTVQSVVGDVSSELASVGSLADVLKCACATEHSNAASENSIGVCLVDALCTLQEWVGFEACNCQPPPPKIANCAATNVACGQWNNPDPVCQGSGSDPIFSWYPDGQTQAHYYPYNDDYRDWTSVTTTPEGALVTLTPSPGNQCGQTLYCYCPSPMKPTWTKVNWVGHDVSPYIFSCTCPEGTHAGAMMPNGVSSCLCDNTNEAAKFSNLGPGGMCPPPACPAGQTRLGQDGECVTPCSDPSQGMAFDGSCCNPAQMTSCGQCCPAGTIPDSNSGTCVPKPIVK</sequence>
<name>A0A4Q0S024_9BRAD</name>
<evidence type="ECO:0000313" key="1">
    <source>
        <dbReference type="EMBL" id="RXH26164.1"/>
    </source>
</evidence>
<dbReference type="AlphaFoldDB" id="A0A4Q0S024"/>
<evidence type="ECO:0000313" key="2">
    <source>
        <dbReference type="Proteomes" id="UP000289546"/>
    </source>
</evidence>
<reference evidence="1 2" key="1">
    <citation type="submission" date="2015-04" db="EMBL/GenBank/DDBJ databases">
        <title>Comparative genomics of rhizobia nodulating Arachis hypogaea in China.</title>
        <authorList>
            <person name="Li Y."/>
        </authorList>
    </citation>
    <scope>NUCLEOTIDE SEQUENCE [LARGE SCALE GENOMIC DNA]</scope>
    <source>
        <strain evidence="1 2">CCBAU 51757</strain>
    </source>
</reference>
<comment type="caution">
    <text evidence="1">The sequence shown here is derived from an EMBL/GenBank/DDBJ whole genome shotgun (WGS) entry which is preliminary data.</text>
</comment>
<keyword evidence="2" id="KW-1185">Reference proteome</keyword>
<dbReference type="EMBL" id="LBJQ01000083">
    <property type="protein sequence ID" value="RXH26164.1"/>
    <property type="molecule type" value="Genomic_DNA"/>
</dbReference>